<keyword evidence="3 6" id="KW-0862">Zinc</keyword>
<name>A0A7X0FSB3_9MICO</name>
<evidence type="ECO:0000259" key="8">
    <source>
        <dbReference type="SMART" id="SM00829"/>
    </source>
</evidence>
<dbReference type="NCBIfam" id="TIGR03989">
    <property type="entry name" value="Rxyl_3153"/>
    <property type="match status" value="1"/>
</dbReference>
<gene>
    <name evidence="9" type="ORF">HD594_003131</name>
</gene>
<dbReference type="InterPro" id="IPR013149">
    <property type="entry name" value="ADH-like_C"/>
</dbReference>
<dbReference type="PANTHER" id="PTHR43880">
    <property type="entry name" value="ALCOHOL DEHYDROGENASE"/>
    <property type="match status" value="1"/>
</dbReference>
<dbReference type="SUPFAM" id="SSF51735">
    <property type="entry name" value="NAD(P)-binding Rossmann-fold domains"/>
    <property type="match status" value="1"/>
</dbReference>
<dbReference type="InterPro" id="IPR013154">
    <property type="entry name" value="ADH-like_N"/>
</dbReference>
<dbReference type="CDD" id="cd08279">
    <property type="entry name" value="Zn_ADH_class_III"/>
    <property type="match status" value="1"/>
</dbReference>
<organism evidence="9 10">
    <name type="scientific">Microbacterium thalassium</name>
    <dbReference type="NCBI Taxonomy" id="362649"/>
    <lineage>
        <taxon>Bacteria</taxon>
        <taxon>Bacillati</taxon>
        <taxon>Actinomycetota</taxon>
        <taxon>Actinomycetes</taxon>
        <taxon>Micrococcales</taxon>
        <taxon>Microbacteriaceae</taxon>
        <taxon>Microbacterium</taxon>
    </lineage>
</organism>
<evidence type="ECO:0000313" key="10">
    <source>
        <dbReference type="Proteomes" id="UP000537775"/>
    </source>
</evidence>
<evidence type="ECO:0000256" key="7">
    <source>
        <dbReference type="SAM" id="MobiDB-lite"/>
    </source>
</evidence>
<dbReference type="InterPro" id="IPR002328">
    <property type="entry name" value="ADH_Zn_CS"/>
</dbReference>
<dbReference type="PROSITE" id="PS00059">
    <property type="entry name" value="ADH_ZINC"/>
    <property type="match status" value="1"/>
</dbReference>
<evidence type="ECO:0000256" key="2">
    <source>
        <dbReference type="ARBA" id="ARBA00022723"/>
    </source>
</evidence>
<dbReference type="RefSeq" id="WP_221446647.1">
    <property type="nucleotide sequence ID" value="NZ_BAAAJR010000001.1"/>
</dbReference>
<comment type="caution">
    <text evidence="9">The sequence shown here is derived from an EMBL/GenBank/DDBJ whole genome shotgun (WGS) entry which is preliminary data.</text>
</comment>
<accession>A0A7X0FSB3</accession>
<feature type="domain" description="Enoyl reductase (ER)" evidence="8">
    <location>
        <begin position="36"/>
        <end position="392"/>
    </location>
</feature>
<dbReference type="PANTHER" id="PTHR43880:SF12">
    <property type="entry name" value="ALCOHOL DEHYDROGENASE CLASS-3"/>
    <property type="match status" value="1"/>
</dbReference>
<evidence type="ECO:0000256" key="3">
    <source>
        <dbReference type="ARBA" id="ARBA00022833"/>
    </source>
</evidence>
<dbReference type="GO" id="GO:0004022">
    <property type="term" value="F:alcohol dehydrogenase (NAD+) activity"/>
    <property type="evidence" value="ECO:0007669"/>
    <property type="project" value="UniProtKB-EC"/>
</dbReference>
<dbReference type="AlphaFoldDB" id="A0A7X0FSB3"/>
<dbReference type="EMBL" id="JACHML010000001">
    <property type="protein sequence ID" value="MBB6392818.1"/>
    <property type="molecule type" value="Genomic_DNA"/>
</dbReference>
<evidence type="ECO:0000256" key="6">
    <source>
        <dbReference type="RuleBase" id="RU361277"/>
    </source>
</evidence>
<dbReference type="Gene3D" id="3.90.180.10">
    <property type="entry name" value="Medium-chain alcohol dehydrogenases, catalytic domain"/>
    <property type="match status" value="1"/>
</dbReference>
<comment type="similarity">
    <text evidence="1 6">Belongs to the zinc-containing alcohol dehydrogenase family.</text>
</comment>
<dbReference type="EC" id="1.1.1.284" evidence="9"/>
<dbReference type="EC" id="1.1.1.1" evidence="9"/>
<keyword evidence="4 9" id="KW-0560">Oxidoreductase</keyword>
<dbReference type="SMART" id="SM00829">
    <property type="entry name" value="PKS_ER"/>
    <property type="match status" value="1"/>
</dbReference>
<protein>
    <submittedName>
        <fullName evidence="9">S-(Hydroxymethyl)glutathione dehydrogenase/alcohol dehydrogenase</fullName>
        <ecNumber evidence="9">1.1.1.1</ecNumber>
        <ecNumber evidence="9">1.1.1.284</ecNumber>
    </submittedName>
</protein>
<dbReference type="SUPFAM" id="SSF50129">
    <property type="entry name" value="GroES-like"/>
    <property type="match status" value="2"/>
</dbReference>
<feature type="region of interest" description="Disordered" evidence="7">
    <location>
        <begin position="1"/>
        <end position="25"/>
    </location>
</feature>
<keyword evidence="2 6" id="KW-0479">Metal-binding</keyword>
<evidence type="ECO:0000313" key="9">
    <source>
        <dbReference type="EMBL" id="MBB6392818.1"/>
    </source>
</evidence>
<dbReference type="GO" id="GO:0008270">
    <property type="term" value="F:zinc ion binding"/>
    <property type="evidence" value="ECO:0007669"/>
    <property type="project" value="InterPro"/>
</dbReference>
<reference evidence="9 10" key="1">
    <citation type="submission" date="2020-08" db="EMBL/GenBank/DDBJ databases">
        <title>Sequencing the genomes of 1000 actinobacteria strains.</title>
        <authorList>
            <person name="Klenk H.-P."/>
        </authorList>
    </citation>
    <scope>NUCLEOTIDE SEQUENCE [LARGE SCALE GENOMIC DNA]</scope>
    <source>
        <strain evidence="9 10">DSM 12511</strain>
    </source>
</reference>
<comment type="cofactor">
    <cofactor evidence="6">
        <name>Zn(2+)</name>
        <dbReference type="ChEBI" id="CHEBI:29105"/>
    </cofactor>
</comment>
<evidence type="ECO:0000256" key="5">
    <source>
        <dbReference type="ARBA" id="ARBA00023027"/>
    </source>
</evidence>
<dbReference type="GO" id="GO:0051903">
    <property type="term" value="F:S-(hydroxymethyl)glutathione dehydrogenase [NAD(P)+] activity"/>
    <property type="evidence" value="ECO:0007669"/>
    <property type="project" value="UniProtKB-EC"/>
</dbReference>
<dbReference type="Gene3D" id="3.40.50.720">
    <property type="entry name" value="NAD(P)-binding Rossmann-like Domain"/>
    <property type="match status" value="1"/>
</dbReference>
<keyword evidence="10" id="KW-1185">Reference proteome</keyword>
<keyword evidence="5" id="KW-0520">NAD</keyword>
<dbReference type="GO" id="GO:0005829">
    <property type="term" value="C:cytosol"/>
    <property type="evidence" value="ECO:0007669"/>
    <property type="project" value="TreeGrafter"/>
</dbReference>
<dbReference type="InterPro" id="IPR020843">
    <property type="entry name" value="ER"/>
</dbReference>
<feature type="compositionally biased region" description="Basic and acidic residues" evidence="7">
    <location>
        <begin position="1"/>
        <end position="17"/>
    </location>
</feature>
<dbReference type="InterPro" id="IPR011032">
    <property type="entry name" value="GroES-like_sf"/>
</dbReference>
<dbReference type="Proteomes" id="UP000537775">
    <property type="component" value="Unassembled WGS sequence"/>
</dbReference>
<dbReference type="GO" id="GO:0046294">
    <property type="term" value="P:formaldehyde catabolic process"/>
    <property type="evidence" value="ECO:0007669"/>
    <property type="project" value="TreeGrafter"/>
</dbReference>
<proteinExistence type="inferred from homology"/>
<evidence type="ECO:0000256" key="4">
    <source>
        <dbReference type="ARBA" id="ARBA00023002"/>
    </source>
</evidence>
<dbReference type="Pfam" id="PF08240">
    <property type="entry name" value="ADH_N"/>
    <property type="match status" value="1"/>
</dbReference>
<dbReference type="InterPro" id="IPR036291">
    <property type="entry name" value="NAD(P)-bd_dom_sf"/>
</dbReference>
<dbReference type="Pfam" id="PF00107">
    <property type="entry name" value="ADH_zinc_N"/>
    <property type="match status" value="1"/>
</dbReference>
<dbReference type="InterPro" id="IPR023921">
    <property type="entry name" value="ADH_Zn_actinomycetes"/>
</dbReference>
<evidence type="ECO:0000256" key="1">
    <source>
        <dbReference type="ARBA" id="ARBA00008072"/>
    </source>
</evidence>
<sequence>MTLQKEAHDMLTQDTADRQSTTEGTQITTRAAISRGPHQDWEITELQLDAPKEHEVRIKFAASGLCHSDHHITEGDAPVRFPMVGGHEGAGIVESVGPNVRRVKPGDRVVCSYIPACGSCRPCSTGHQNMCVKGLNAGTGMFLDGTYRFHKDGEDFGGFCSLGTFSQYAVVSEWAVVPLYDEIPFEVASLIGCGVPTGWGSSVYAAGVRAGDTVVIFGAGGVGSNAVQGARYAGAKNVVVVDPVDFKRENAKTFGATAAFATAEEAHEFVAADTWGQMADHVIMTPNAVTEEMVNSGVMMTGKGGKVTITAVGHLTEKAVHVHAGMLIGFQRQIRGALFGDCNPLYDIPKLMRLYMSGDLKIDELITRRYALDEVNDAYRDLVEGRNIRGVIVHDS</sequence>